<dbReference type="InterPro" id="IPR001763">
    <property type="entry name" value="Rhodanese-like_dom"/>
</dbReference>
<dbReference type="GeneID" id="17283712"/>
<dbReference type="GeneID" id="17263653"/>
<protein>
    <recommendedName>
        <fullName evidence="1">Rhodanese domain-containing protein</fullName>
    </recommendedName>
</protein>
<dbReference type="RefSeq" id="XP_005769935.1">
    <property type="nucleotide sequence ID" value="XM_005769878.1"/>
</dbReference>
<dbReference type="SMART" id="SM00450">
    <property type="entry name" value="RHOD"/>
    <property type="match status" value="1"/>
</dbReference>
<keyword evidence="3" id="KW-1185">Reference proteome</keyword>
<reference evidence="3" key="1">
    <citation type="journal article" date="2013" name="Nature">
        <title>Pan genome of the phytoplankton Emiliania underpins its global distribution.</title>
        <authorList>
            <person name="Read B.A."/>
            <person name="Kegel J."/>
            <person name="Klute M.J."/>
            <person name="Kuo A."/>
            <person name="Lefebvre S.C."/>
            <person name="Maumus F."/>
            <person name="Mayer C."/>
            <person name="Miller J."/>
            <person name="Monier A."/>
            <person name="Salamov A."/>
            <person name="Young J."/>
            <person name="Aguilar M."/>
            <person name="Claverie J.M."/>
            <person name="Frickenhaus S."/>
            <person name="Gonzalez K."/>
            <person name="Herman E.K."/>
            <person name="Lin Y.C."/>
            <person name="Napier J."/>
            <person name="Ogata H."/>
            <person name="Sarno A.F."/>
            <person name="Shmutz J."/>
            <person name="Schroeder D."/>
            <person name="de Vargas C."/>
            <person name="Verret F."/>
            <person name="von Dassow P."/>
            <person name="Valentin K."/>
            <person name="Van de Peer Y."/>
            <person name="Wheeler G."/>
            <person name="Dacks J.B."/>
            <person name="Delwiche C.F."/>
            <person name="Dyhrman S.T."/>
            <person name="Glockner G."/>
            <person name="John U."/>
            <person name="Richards T."/>
            <person name="Worden A.Z."/>
            <person name="Zhang X."/>
            <person name="Grigoriev I.V."/>
            <person name="Allen A.E."/>
            <person name="Bidle K."/>
            <person name="Borodovsky M."/>
            <person name="Bowler C."/>
            <person name="Brownlee C."/>
            <person name="Cock J.M."/>
            <person name="Elias M."/>
            <person name="Gladyshev V.N."/>
            <person name="Groth M."/>
            <person name="Guda C."/>
            <person name="Hadaegh A."/>
            <person name="Iglesias-Rodriguez M.D."/>
            <person name="Jenkins J."/>
            <person name="Jones B.M."/>
            <person name="Lawson T."/>
            <person name="Leese F."/>
            <person name="Lindquist E."/>
            <person name="Lobanov A."/>
            <person name="Lomsadze A."/>
            <person name="Malik S.B."/>
            <person name="Marsh M.E."/>
            <person name="Mackinder L."/>
            <person name="Mock T."/>
            <person name="Mueller-Roeber B."/>
            <person name="Pagarete A."/>
            <person name="Parker M."/>
            <person name="Probert I."/>
            <person name="Quesneville H."/>
            <person name="Raines C."/>
            <person name="Rensing S.A."/>
            <person name="Riano-Pachon D.M."/>
            <person name="Richier S."/>
            <person name="Rokitta S."/>
            <person name="Shiraiwa Y."/>
            <person name="Soanes D.M."/>
            <person name="van der Giezen M."/>
            <person name="Wahlund T.M."/>
            <person name="Williams B."/>
            <person name="Wilson W."/>
            <person name="Wolfe G."/>
            <person name="Wurch L.L."/>
        </authorList>
    </citation>
    <scope>NUCLEOTIDE SEQUENCE</scope>
</reference>
<dbReference type="Gene3D" id="3.40.250.10">
    <property type="entry name" value="Rhodanese-like domain"/>
    <property type="match status" value="1"/>
</dbReference>
<dbReference type="RefSeq" id="XP_005790872.1">
    <property type="nucleotide sequence ID" value="XM_005790815.1"/>
</dbReference>
<dbReference type="InterPro" id="IPR036873">
    <property type="entry name" value="Rhodanese-like_dom_sf"/>
</dbReference>
<evidence type="ECO:0000313" key="3">
    <source>
        <dbReference type="Proteomes" id="UP000013827"/>
    </source>
</evidence>
<dbReference type="CDD" id="cd00158">
    <property type="entry name" value="RHOD"/>
    <property type="match status" value="1"/>
</dbReference>
<dbReference type="PROSITE" id="PS50206">
    <property type="entry name" value="RHODANESE_3"/>
    <property type="match status" value="1"/>
</dbReference>
<proteinExistence type="predicted"/>
<evidence type="ECO:0000313" key="2">
    <source>
        <dbReference type="EnsemblProtists" id="EOD17506"/>
    </source>
</evidence>
<feature type="domain" description="Rhodanese" evidence="1">
    <location>
        <begin position="30"/>
        <end position="137"/>
    </location>
</feature>
<sequence length="228" mass="23620">MVGVGYGKGATLPDEEVRWLTPEQVDGLRAGEGVRLLDARDAPEFQKASLPGAESLPQSTLMFSRGKVQALVDELVGSQAGELCFFANTAGPNAGITAGREVYVMAFLLELGLPLTRMARLRGGLNGWVESGRPAPPAGREVAPQLPAVSGGLRGLCEGAGLGHLAAALPPSLTLEAAAAAATSSRQSFLASLRDEHGVSRLADRQALCNALSKAVREGRVPGRAEEG</sequence>
<accession>A0A0D3J1X1</accession>
<dbReference type="EnsemblProtists" id="EOD38443">
    <property type="protein sequence ID" value="EOD38443"/>
    <property type="gene ID" value="EMIHUDRAFT_109347"/>
</dbReference>
<dbReference type="PaxDb" id="2903-EOD17506"/>
<evidence type="ECO:0000259" key="1">
    <source>
        <dbReference type="PROSITE" id="PS50206"/>
    </source>
</evidence>
<dbReference type="Proteomes" id="UP000013827">
    <property type="component" value="Unassembled WGS sequence"/>
</dbReference>
<dbReference type="EnsemblProtists" id="EOD17506">
    <property type="protein sequence ID" value="EOD17506"/>
    <property type="gene ID" value="EMIHUDRAFT_244114"/>
</dbReference>
<dbReference type="HOGENOM" id="CLU_1216685_0_0_1"/>
<dbReference type="KEGG" id="ehx:EMIHUDRAFT_244114"/>
<organism evidence="2 3">
    <name type="scientific">Emiliania huxleyi (strain CCMP1516)</name>
    <dbReference type="NCBI Taxonomy" id="280463"/>
    <lineage>
        <taxon>Eukaryota</taxon>
        <taxon>Haptista</taxon>
        <taxon>Haptophyta</taxon>
        <taxon>Prymnesiophyceae</taxon>
        <taxon>Isochrysidales</taxon>
        <taxon>Noelaerhabdaceae</taxon>
        <taxon>Emiliania</taxon>
    </lineage>
</organism>
<dbReference type="Pfam" id="PF00581">
    <property type="entry name" value="Rhodanese"/>
    <property type="match status" value="1"/>
</dbReference>
<reference evidence="2" key="2">
    <citation type="submission" date="2024-10" db="UniProtKB">
        <authorList>
            <consortium name="EnsemblProtists"/>
        </authorList>
    </citation>
    <scope>IDENTIFICATION</scope>
</reference>
<dbReference type="SUPFAM" id="SSF52821">
    <property type="entry name" value="Rhodanese/Cell cycle control phosphatase"/>
    <property type="match status" value="1"/>
</dbReference>
<name>A0A0D3J1X1_EMIH1</name>
<dbReference type="AlphaFoldDB" id="A0A0D3J1X1"/>
<dbReference type="KEGG" id="ehx:EMIHUDRAFT_109347"/>